<evidence type="ECO:0000256" key="1">
    <source>
        <dbReference type="ARBA" id="ARBA00008324"/>
    </source>
</evidence>
<evidence type="ECO:0000259" key="3">
    <source>
        <dbReference type="Pfam" id="PF03061"/>
    </source>
</evidence>
<dbReference type="GO" id="GO:0047617">
    <property type="term" value="F:fatty acyl-CoA hydrolase activity"/>
    <property type="evidence" value="ECO:0007669"/>
    <property type="project" value="InterPro"/>
</dbReference>
<dbReference type="Gene3D" id="3.10.129.10">
    <property type="entry name" value="Hotdog Thioesterase"/>
    <property type="match status" value="1"/>
</dbReference>
<name>A0A5N0EGF2_9NOCA</name>
<proteinExistence type="inferred from homology"/>
<dbReference type="SUPFAM" id="SSF54637">
    <property type="entry name" value="Thioesterase/thiol ester dehydrase-isomerase"/>
    <property type="match status" value="1"/>
</dbReference>
<dbReference type="PANTHER" id="PTHR21660:SF1">
    <property type="entry name" value="ACYL-COENZYME A THIOESTERASE 13"/>
    <property type="match status" value="1"/>
</dbReference>
<protein>
    <submittedName>
        <fullName evidence="4">PaaI family thioesterase</fullName>
    </submittedName>
</protein>
<evidence type="ECO:0000313" key="4">
    <source>
        <dbReference type="EMBL" id="KAA8888063.1"/>
    </source>
</evidence>
<dbReference type="InterPro" id="IPR003736">
    <property type="entry name" value="PAAI_dom"/>
</dbReference>
<reference evidence="4 5" key="1">
    <citation type="submission" date="2019-09" db="EMBL/GenBank/DDBJ databases">
        <authorList>
            <person name="Wang X."/>
        </authorList>
    </citation>
    <scope>NUCLEOTIDE SEQUENCE [LARGE SCALE GENOMIC DNA]</scope>
    <source>
        <strain evidence="4 5">CICC 11023</strain>
    </source>
</reference>
<keyword evidence="2" id="KW-0378">Hydrolase</keyword>
<dbReference type="NCBIfam" id="TIGR00369">
    <property type="entry name" value="unchar_dom_1"/>
    <property type="match status" value="1"/>
</dbReference>
<dbReference type="OrthoDB" id="9813282at2"/>
<dbReference type="PANTHER" id="PTHR21660">
    <property type="entry name" value="THIOESTERASE SUPERFAMILY MEMBER-RELATED"/>
    <property type="match status" value="1"/>
</dbReference>
<dbReference type="Pfam" id="PF03061">
    <property type="entry name" value="4HBT"/>
    <property type="match status" value="1"/>
</dbReference>
<dbReference type="InterPro" id="IPR006683">
    <property type="entry name" value="Thioestr_dom"/>
</dbReference>
<keyword evidence="5" id="KW-1185">Reference proteome</keyword>
<accession>A0A5N0EGF2</accession>
<gene>
    <name evidence="4" type="ORF">F3087_13380</name>
</gene>
<feature type="domain" description="Thioesterase" evidence="3">
    <location>
        <begin position="61"/>
        <end position="139"/>
    </location>
</feature>
<evidence type="ECO:0000313" key="5">
    <source>
        <dbReference type="Proteomes" id="UP000323876"/>
    </source>
</evidence>
<comment type="caution">
    <text evidence="4">The sequence shown here is derived from an EMBL/GenBank/DDBJ whole genome shotgun (WGS) entry which is preliminary data.</text>
</comment>
<sequence length="152" mass="16205">MSETTIDLAQLTGLELLRLGMTRQDRPPFIGDLLGMEVDLLEQGKVVFGLRTRPDFANPLGTTHGGICATLLDSVMGCAVHSTLDAGVGYSTLELKVNYIRAVPTDGQRLTATGTTIHVGRTTATAEGRVVDEQGRLVAHGTTTCVILRGNR</sequence>
<comment type="similarity">
    <text evidence="1">Belongs to the thioesterase PaaI family.</text>
</comment>
<dbReference type="InterPro" id="IPR039298">
    <property type="entry name" value="ACOT13"/>
</dbReference>
<dbReference type="EMBL" id="VXLC01000004">
    <property type="protein sequence ID" value="KAA8888063.1"/>
    <property type="molecule type" value="Genomic_DNA"/>
</dbReference>
<dbReference type="AlphaFoldDB" id="A0A5N0EGF2"/>
<dbReference type="CDD" id="cd03443">
    <property type="entry name" value="PaaI_thioesterase"/>
    <property type="match status" value="1"/>
</dbReference>
<evidence type="ECO:0000256" key="2">
    <source>
        <dbReference type="ARBA" id="ARBA00022801"/>
    </source>
</evidence>
<dbReference type="RefSeq" id="WP_150402233.1">
    <property type="nucleotide sequence ID" value="NZ_VXLC01000004.1"/>
</dbReference>
<dbReference type="Proteomes" id="UP000323876">
    <property type="component" value="Unassembled WGS sequence"/>
</dbReference>
<organism evidence="4 5">
    <name type="scientific">Nocardia colli</name>
    <dbReference type="NCBI Taxonomy" id="2545717"/>
    <lineage>
        <taxon>Bacteria</taxon>
        <taxon>Bacillati</taxon>
        <taxon>Actinomycetota</taxon>
        <taxon>Actinomycetes</taxon>
        <taxon>Mycobacteriales</taxon>
        <taxon>Nocardiaceae</taxon>
        <taxon>Nocardia</taxon>
    </lineage>
</organism>
<dbReference type="InterPro" id="IPR029069">
    <property type="entry name" value="HotDog_dom_sf"/>
</dbReference>